<dbReference type="Proteomes" id="UP000257109">
    <property type="component" value="Unassembled WGS sequence"/>
</dbReference>
<name>A0A371HH20_MUCPR</name>
<organism evidence="1 2">
    <name type="scientific">Mucuna pruriens</name>
    <name type="common">Velvet bean</name>
    <name type="synonym">Dolichos pruriens</name>
    <dbReference type="NCBI Taxonomy" id="157652"/>
    <lineage>
        <taxon>Eukaryota</taxon>
        <taxon>Viridiplantae</taxon>
        <taxon>Streptophyta</taxon>
        <taxon>Embryophyta</taxon>
        <taxon>Tracheophyta</taxon>
        <taxon>Spermatophyta</taxon>
        <taxon>Magnoliopsida</taxon>
        <taxon>eudicotyledons</taxon>
        <taxon>Gunneridae</taxon>
        <taxon>Pentapetalae</taxon>
        <taxon>rosids</taxon>
        <taxon>fabids</taxon>
        <taxon>Fabales</taxon>
        <taxon>Fabaceae</taxon>
        <taxon>Papilionoideae</taxon>
        <taxon>50 kb inversion clade</taxon>
        <taxon>NPAAA clade</taxon>
        <taxon>indigoferoid/millettioid clade</taxon>
        <taxon>Phaseoleae</taxon>
        <taxon>Mucuna</taxon>
    </lineage>
</organism>
<dbReference type="OrthoDB" id="1933708at2759"/>
<sequence>MLGLDCIKKLYEKNLDFSEPFAMCVHLAFNDFFRHDSFLFKKKRLCVLLSFIRRHMKVDLWVTLENLRLWKF</sequence>
<evidence type="ECO:0000313" key="2">
    <source>
        <dbReference type="Proteomes" id="UP000257109"/>
    </source>
</evidence>
<proteinExistence type="predicted"/>
<feature type="non-terminal residue" evidence="1">
    <location>
        <position position="1"/>
    </location>
</feature>
<evidence type="ECO:0000313" key="1">
    <source>
        <dbReference type="EMBL" id="RDY02113.1"/>
    </source>
</evidence>
<protein>
    <submittedName>
        <fullName evidence="1">Uncharacterized protein</fullName>
    </submittedName>
</protein>
<keyword evidence="2" id="KW-1185">Reference proteome</keyword>
<dbReference type="EMBL" id="QJKJ01002600">
    <property type="protein sequence ID" value="RDY02113.1"/>
    <property type="molecule type" value="Genomic_DNA"/>
</dbReference>
<dbReference type="AlphaFoldDB" id="A0A371HH20"/>
<reference evidence="1" key="1">
    <citation type="submission" date="2018-05" db="EMBL/GenBank/DDBJ databases">
        <title>Draft genome of Mucuna pruriens seed.</title>
        <authorList>
            <person name="Nnadi N.E."/>
            <person name="Vos R."/>
            <person name="Hasami M.H."/>
            <person name="Devisetty U.K."/>
            <person name="Aguiy J.C."/>
        </authorList>
    </citation>
    <scope>NUCLEOTIDE SEQUENCE [LARGE SCALE GENOMIC DNA]</scope>
    <source>
        <strain evidence="1">JCA_2017</strain>
    </source>
</reference>
<comment type="caution">
    <text evidence="1">The sequence shown here is derived from an EMBL/GenBank/DDBJ whole genome shotgun (WGS) entry which is preliminary data.</text>
</comment>
<gene>
    <name evidence="1" type="ORF">CR513_14481</name>
</gene>
<accession>A0A371HH20</accession>